<accession>A0A1K2H9L6</accession>
<organism evidence="3 4">
    <name type="scientific">Chitinimonas taiwanensis DSM 18899</name>
    <dbReference type="NCBI Taxonomy" id="1121279"/>
    <lineage>
        <taxon>Bacteria</taxon>
        <taxon>Pseudomonadati</taxon>
        <taxon>Pseudomonadota</taxon>
        <taxon>Betaproteobacteria</taxon>
        <taxon>Neisseriales</taxon>
        <taxon>Chitinibacteraceae</taxon>
        <taxon>Chitinimonas</taxon>
    </lineage>
</organism>
<dbReference type="InterPro" id="IPR020945">
    <property type="entry name" value="DMSO/NO3_reduct_chaperone"/>
</dbReference>
<evidence type="ECO:0000256" key="1">
    <source>
        <dbReference type="ARBA" id="ARBA00023063"/>
    </source>
</evidence>
<dbReference type="GO" id="GO:0051082">
    <property type="term" value="F:unfolded protein binding"/>
    <property type="evidence" value="ECO:0007669"/>
    <property type="project" value="InterPro"/>
</dbReference>
<dbReference type="NCBIfam" id="TIGR00684">
    <property type="entry name" value="narJ"/>
    <property type="match status" value="1"/>
</dbReference>
<dbReference type="Pfam" id="PF02613">
    <property type="entry name" value="Nitrate_red_del"/>
    <property type="match status" value="1"/>
</dbReference>
<dbReference type="Proteomes" id="UP000186513">
    <property type="component" value="Unassembled WGS sequence"/>
</dbReference>
<feature type="region of interest" description="Disordered" evidence="2">
    <location>
        <begin position="209"/>
        <end position="245"/>
    </location>
</feature>
<dbReference type="GO" id="GO:0051131">
    <property type="term" value="P:chaperone-mediated protein complex assembly"/>
    <property type="evidence" value="ECO:0007669"/>
    <property type="project" value="InterPro"/>
</dbReference>
<evidence type="ECO:0000256" key="2">
    <source>
        <dbReference type="SAM" id="MobiDB-lite"/>
    </source>
</evidence>
<protein>
    <submittedName>
        <fullName evidence="3">Respiratory nitrate reductase chaperone NarJ</fullName>
    </submittedName>
</protein>
<reference evidence="3 4" key="1">
    <citation type="submission" date="2016-11" db="EMBL/GenBank/DDBJ databases">
        <authorList>
            <person name="Jaros S."/>
            <person name="Januszkiewicz K."/>
            <person name="Wedrychowicz H."/>
        </authorList>
    </citation>
    <scope>NUCLEOTIDE SEQUENCE [LARGE SCALE GENOMIC DNA]</scope>
    <source>
        <strain evidence="3 4">DSM 18899</strain>
    </source>
</reference>
<dbReference type="OrthoDB" id="8478585at2"/>
<sequence length="245" mass="26768">MSLYRILSALLTYPEQDLIDALVEIDDALDAYPDAQETLSPLTDYFKQHGLVALQENYVGTFDRSPAHSLHLFEHVHGESRDRGQAMVDLLQEYQRNGFEPDAAELPDHVPLFLEYLSLVEPEQAQALLGDAIHVLAAIGKRLARNDSPYASVFVVLCSLTDVVPLEQTDPPVRDMDEAMETFGPGADGVEPLLKPSLNGTHTVQFYPRAHPSPTGRGAGGEGALYASAAVPPSPQPLSREERGL</sequence>
<dbReference type="InterPro" id="IPR003765">
    <property type="entry name" value="NO3_reductase_chaperone_NarJ"/>
</dbReference>
<dbReference type="Gene3D" id="1.10.3480.10">
    <property type="entry name" value="TorD-like"/>
    <property type="match status" value="1"/>
</dbReference>
<gene>
    <name evidence="3" type="ORF">SAMN02745887_00823</name>
</gene>
<dbReference type="GO" id="GO:0042128">
    <property type="term" value="P:nitrate assimilation"/>
    <property type="evidence" value="ECO:0007669"/>
    <property type="project" value="UniProtKB-KW"/>
</dbReference>
<keyword evidence="1" id="KW-0534">Nitrate assimilation</keyword>
<dbReference type="AlphaFoldDB" id="A0A1K2H9L6"/>
<evidence type="ECO:0000313" key="3">
    <source>
        <dbReference type="EMBL" id="SFZ73435.1"/>
    </source>
</evidence>
<dbReference type="EMBL" id="FPKR01000003">
    <property type="protein sequence ID" value="SFZ73435.1"/>
    <property type="molecule type" value="Genomic_DNA"/>
</dbReference>
<dbReference type="RefSeq" id="WP_084658162.1">
    <property type="nucleotide sequence ID" value="NZ_FPKR01000003.1"/>
</dbReference>
<dbReference type="GO" id="GO:0016530">
    <property type="term" value="F:metallochaperone activity"/>
    <property type="evidence" value="ECO:0007669"/>
    <property type="project" value="TreeGrafter"/>
</dbReference>
<dbReference type="PANTHER" id="PTHR43680">
    <property type="entry name" value="NITRATE REDUCTASE MOLYBDENUM COFACTOR ASSEMBLY CHAPERONE"/>
    <property type="match status" value="1"/>
</dbReference>
<proteinExistence type="predicted"/>
<dbReference type="PANTHER" id="PTHR43680:SF2">
    <property type="entry name" value="NITRATE REDUCTASE MOLYBDENUM COFACTOR ASSEMBLY CHAPERONE NARJ"/>
    <property type="match status" value="1"/>
</dbReference>
<dbReference type="SUPFAM" id="SSF89155">
    <property type="entry name" value="TorD-like"/>
    <property type="match status" value="1"/>
</dbReference>
<keyword evidence="4" id="KW-1185">Reference proteome</keyword>
<dbReference type="InterPro" id="IPR036411">
    <property type="entry name" value="TorD-like_sf"/>
</dbReference>
<evidence type="ECO:0000313" key="4">
    <source>
        <dbReference type="Proteomes" id="UP000186513"/>
    </source>
</evidence>
<dbReference type="STRING" id="1121279.SAMN02745887_00823"/>
<name>A0A1K2H9L6_9NEIS</name>